<dbReference type="EMBL" id="PEUH01000019">
    <property type="protein sequence ID" value="PIV31852.1"/>
    <property type="molecule type" value="Genomic_DNA"/>
</dbReference>
<keyword evidence="1" id="KW-1133">Transmembrane helix</keyword>
<sequence length="68" mass="8087">MKNNRNKDKQNNFWNSSNGQWFLLIVIFIIFGSLGELSGGWSWIGTFIISFIIWRILMILTKEDKENY</sequence>
<evidence type="ECO:0000256" key="1">
    <source>
        <dbReference type="SAM" id="Phobius"/>
    </source>
</evidence>
<protein>
    <submittedName>
        <fullName evidence="2">Uncharacterized protein</fullName>
    </submittedName>
</protein>
<keyword evidence="1" id="KW-0472">Membrane</keyword>
<dbReference type="AlphaFoldDB" id="A0A2M7CQB7"/>
<dbReference type="Proteomes" id="UP000230595">
    <property type="component" value="Unassembled WGS sequence"/>
</dbReference>
<evidence type="ECO:0000313" key="3">
    <source>
        <dbReference type="Proteomes" id="UP000230595"/>
    </source>
</evidence>
<reference evidence="3" key="1">
    <citation type="submission" date="2017-09" db="EMBL/GenBank/DDBJ databases">
        <title>Depth-based differentiation of microbial function through sediment-hosted aquifers and enrichment of novel symbionts in the deep terrestrial subsurface.</title>
        <authorList>
            <person name="Probst A.J."/>
            <person name="Ladd B."/>
            <person name="Jarett J.K."/>
            <person name="Geller-Mcgrath D.E."/>
            <person name="Sieber C.M.K."/>
            <person name="Emerson J.B."/>
            <person name="Anantharaman K."/>
            <person name="Thomas B.C."/>
            <person name="Malmstrom R."/>
            <person name="Stieglmeier M."/>
            <person name="Klingl A."/>
            <person name="Woyke T."/>
            <person name="Ryan C.M."/>
            <person name="Banfield J.F."/>
        </authorList>
    </citation>
    <scope>NUCLEOTIDE SEQUENCE [LARGE SCALE GENOMIC DNA]</scope>
</reference>
<keyword evidence="1" id="KW-0812">Transmembrane</keyword>
<evidence type="ECO:0000313" key="2">
    <source>
        <dbReference type="EMBL" id="PIV31852.1"/>
    </source>
</evidence>
<feature type="transmembrane region" description="Helical" evidence="1">
    <location>
        <begin position="40"/>
        <end position="60"/>
    </location>
</feature>
<organism evidence="2 3">
    <name type="scientific">Candidatus Wolfebacteria bacterium CG02_land_8_20_14_3_00_37_12</name>
    <dbReference type="NCBI Taxonomy" id="1975066"/>
    <lineage>
        <taxon>Bacteria</taxon>
        <taxon>Candidatus Wolfeibacteriota</taxon>
    </lineage>
</organism>
<feature type="transmembrane region" description="Helical" evidence="1">
    <location>
        <begin position="12"/>
        <end position="34"/>
    </location>
</feature>
<name>A0A2M7CQB7_9BACT</name>
<proteinExistence type="predicted"/>
<accession>A0A2M7CQB7</accession>
<gene>
    <name evidence="2" type="ORF">COS33_01020</name>
</gene>
<comment type="caution">
    <text evidence="2">The sequence shown here is derived from an EMBL/GenBank/DDBJ whole genome shotgun (WGS) entry which is preliminary data.</text>
</comment>